<name>A0A330LLP6_9GAMM</name>
<sequence length="110" mass="12127">MNCQVEGVIFGPESKEAIKNIRDISRSAQILSVALGVSILSDIFVKNGPVSASYKIYTTDFVLLGSAMSSSTPMLRNRMDHIAGEMVIFKSSKLTAAEKKFWRCVYNETS</sequence>
<organism evidence="1 2">
    <name type="scientific">Moritella yayanosii</name>
    <dbReference type="NCBI Taxonomy" id="69539"/>
    <lineage>
        <taxon>Bacteria</taxon>
        <taxon>Pseudomonadati</taxon>
        <taxon>Pseudomonadota</taxon>
        <taxon>Gammaproteobacteria</taxon>
        <taxon>Alteromonadales</taxon>
        <taxon>Moritellaceae</taxon>
        <taxon>Moritella</taxon>
    </lineage>
</organism>
<evidence type="ECO:0000313" key="1">
    <source>
        <dbReference type="EMBL" id="SQD77954.1"/>
    </source>
</evidence>
<evidence type="ECO:0000313" key="2">
    <source>
        <dbReference type="Proteomes" id="UP000250163"/>
    </source>
</evidence>
<dbReference type="RefSeq" id="WP_112713831.1">
    <property type="nucleotide sequence ID" value="NZ_LS483250.1"/>
</dbReference>
<dbReference type="EMBL" id="LS483250">
    <property type="protein sequence ID" value="SQD77954.1"/>
    <property type="molecule type" value="Genomic_DNA"/>
</dbReference>
<reference evidence="2" key="1">
    <citation type="submission" date="2018-05" db="EMBL/GenBank/DDBJ databases">
        <authorList>
            <person name="Cea G.-C."/>
            <person name="William W."/>
        </authorList>
    </citation>
    <scope>NUCLEOTIDE SEQUENCE [LARGE SCALE GENOMIC DNA]</scope>
    <source>
        <strain evidence="2">DB21MT 5</strain>
    </source>
</reference>
<dbReference type="AlphaFoldDB" id="A0A330LLP6"/>
<protein>
    <submittedName>
        <fullName evidence="1">Uncharacterized protein</fullName>
    </submittedName>
</protein>
<gene>
    <name evidence="1" type="ORF">MORIYA_1476</name>
</gene>
<proteinExistence type="predicted"/>
<dbReference type="OrthoDB" id="6267106at2"/>
<accession>A0A330LLP6</accession>
<dbReference type="Proteomes" id="UP000250163">
    <property type="component" value="Chromosome MORIYA"/>
</dbReference>
<keyword evidence="2" id="KW-1185">Reference proteome</keyword>
<dbReference type="KEGG" id="mya:MORIYA_1476"/>